<keyword evidence="7" id="KW-1185">Reference proteome</keyword>
<dbReference type="Gene3D" id="3.40.50.2000">
    <property type="entry name" value="Glycogen Phosphorylase B"/>
    <property type="match status" value="2"/>
</dbReference>
<evidence type="ECO:0000256" key="3">
    <source>
        <dbReference type="ARBA" id="ARBA00022679"/>
    </source>
</evidence>
<name>U1LD16_9MICO</name>
<dbReference type="Pfam" id="PF00534">
    <property type="entry name" value="Glycos_transf_1"/>
    <property type="match status" value="1"/>
</dbReference>
<sequence length="380" mass="41309">MAREPLVIAHDYLTQRGGAERVVLALARAFAGAPIQTTLFEPGDTYPEFGDVEVRTTPLDRIALLRRHHRLALPLLAAAVQRTRIDADVVIASSSGWAHGFRTTGRKIVYCYSPARWLYQPGAYLGQHASRSTRLALAVLGPWLRRWDRRQARSADAYIACSSVARDRVRAVYGIEAEVVHPPHSSGAGGSEHRPAGLSDTALDGAGGFDLCVSRLLPYKNVDAVVTAFATLPHRLVVVGAGPEQARLRAMAPPNVVFLQHLTDAEMRWLYARCASIVAASFEDFGLIPVEAASFGKPSVALRWGGFLDTIVEGVTGILFDEPTPTAIADAMRRCRSMRWDAEAIRAHAAGFSEEAFLERLTAAIERATGALPRASRGRP</sequence>
<dbReference type="GO" id="GO:0016757">
    <property type="term" value="F:glycosyltransferase activity"/>
    <property type="evidence" value="ECO:0007669"/>
    <property type="project" value="UniProtKB-KW"/>
</dbReference>
<dbReference type="InterPro" id="IPR001296">
    <property type="entry name" value="Glyco_trans_1"/>
</dbReference>
<dbReference type="Pfam" id="PF13439">
    <property type="entry name" value="Glyco_transf_4"/>
    <property type="match status" value="1"/>
</dbReference>
<dbReference type="EMBL" id="ASHR01000010">
    <property type="protein sequence ID" value="ERG65098.1"/>
    <property type="molecule type" value="Genomic_DNA"/>
</dbReference>
<dbReference type="PANTHER" id="PTHR45947:SF3">
    <property type="entry name" value="SULFOQUINOVOSYL TRANSFERASE SQD2"/>
    <property type="match status" value="1"/>
</dbReference>
<evidence type="ECO:0000256" key="2">
    <source>
        <dbReference type="ARBA" id="ARBA00022676"/>
    </source>
</evidence>
<evidence type="ECO:0000313" key="7">
    <source>
        <dbReference type="Proteomes" id="UP000016462"/>
    </source>
</evidence>
<proteinExistence type="predicted"/>
<dbReference type="RefSeq" id="WP_021009698.1">
    <property type="nucleotide sequence ID" value="NZ_ASHR01000010.1"/>
</dbReference>
<feature type="domain" description="Glycosyl transferase family 1" evidence="4">
    <location>
        <begin position="211"/>
        <end position="335"/>
    </location>
</feature>
<keyword evidence="2" id="KW-0328">Glycosyltransferase</keyword>
<dbReference type="InterPro" id="IPR050194">
    <property type="entry name" value="Glycosyltransferase_grp1"/>
</dbReference>
<evidence type="ECO:0000313" key="6">
    <source>
        <dbReference type="EMBL" id="ERG65098.1"/>
    </source>
</evidence>
<evidence type="ECO:0000256" key="1">
    <source>
        <dbReference type="ARBA" id="ARBA00021292"/>
    </source>
</evidence>
<dbReference type="OrthoDB" id="9801573at2"/>
<evidence type="ECO:0000259" key="4">
    <source>
        <dbReference type="Pfam" id="PF00534"/>
    </source>
</evidence>
<keyword evidence="3" id="KW-0808">Transferase</keyword>
<organism evidence="6 7">
    <name type="scientific">Agrococcus pavilionensis RW1</name>
    <dbReference type="NCBI Taxonomy" id="1330458"/>
    <lineage>
        <taxon>Bacteria</taxon>
        <taxon>Bacillati</taxon>
        <taxon>Actinomycetota</taxon>
        <taxon>Actinomycetes</taxon>
        <taxon>Micrococcales</taxon>
        <taxon>Microbacteriaceae</taxon>
        <taxon>Agrococcus</taxon>
    </lineage>
</organism>
<gene>
    <name evidence="6" type="ORF">L332_11695</name>
</gene>
<dbReference type="Proteomes" id="UP000016462">
    <property type="component" value="Unassembled WGS sequence"/>
</dbReference>
<dbReference type="GO" id="GO:1901137">
    <property type="term" value="P:carbohydrate derivative biosynthetic process"/>
    <property type="evidence" value="ECO:0007669"/>
    <property type="project" value="UniProtKB-ARBA"/>
</dbReference>
<reference evidence="6 7" key="1">
    <citation type="journal article" date="2013" name="Genome Announc.">
        <title>First draft genome sequence from a member of the genus agrococcus, isolated from modern microbialites.</title>
        <authorList>
            <person name="White R.A.III."/>
            <person name="Grassa C.J."/>
            <person name="Suttle C.A."/>
        </authorList>
    </citation>
    <scope>NUCLEOTIDE SEQUENCE [LARGE SCALE GENOMIC DNA]</scope>
    <source>
        <strain evidence="6 7">RW1</strain>
    </source>
</reference>
<dbReference type="SUPFAM" id="SSF53756">
    <property type="entry name" value="UDP-Glycosyltransferase/glycogen phosphorylase"/>
    <property type="match status" value="1"/>
</dbReference>
<dbReference type="InterPro" id="IPR028098">
    <property type="entry name" value="Glyco_trans_4-like_N"/>
</dbReference>
<dbReference type="AlphaFoldDB" id="U1LD16"/>
<dbReference type="PANTHER" id="PTHR45947">
    <property type="entry name" value="SULFOQUINOVOSYL TRANSFERASE SQD2"/>
    <property type="match status" value="1"/>
</dbReference>
<evidence type="ECO:0000259" key="5">
    <source>
        <dbReference type="Pfam" id="PF13439"/>
    </source>
</evidence>
<accession>U1LD16</accession>
<comment type="caution">
    <text evidence="6">The sequence shown here is derived from an EMBL/GenBank/DDBJ whole genome shotgun (WGS) entry which is preliminary data.</text>
</comment>
<feature type="domain" description="Glycosyltransferase subfamily 4-like N-terminal" evidence="5">
    <location>
        <begin position="17"/>
        <end position="181"/>
    </location>
</feature>
<protein>
    <recommendedName>
        <fullName evidence="1">D-inositol 3-phosphate glycosyltransferase</fullName>
    </recommendedName>
</protein>